<dbReference type="Pfam" id="PF09699">
    <property type="entry name" value="Paired_CXXCH_1"/>
    <property type="match status" value="1"/>
</dbReference>
<keyword evidence="5" id="KW-1185">Reference proteome</keyword>
<dbReference type="RefSeq" id="WP_013492703.1">
    <property type="nucleotide sequence ID" value="NC_014830.1"/>
</dbReference>
<dbReference type="Proteomes" id="UP000008914">
    <property type="component" value="Chromosome"/>
</dbReference>
<organism evidence="4 5">
    <name type="scientific">Intrasporangium calvum (strain ATCC 23552 / DSM 43043 / JCM 3097 / NBRC 12989 / NCIMB 10167 / NRRL B-3866 / 7 KIP)</name>
    <dbReference type="NCBI Taxonomy" id="710696"/>
    <lineage>
        <taxon>Bacteria</taxon>
        <taxon>Bacillati</taxon>
        <taxon>Actinomycetota</taxon>
        <taxon>Actinomycetes</taxon>
        <taxon>Micrococcales</taxon>
        <taxon>Intrasporangiaceae</taxon>
        <taxon>Intrasporangium</taxon>
    </lineage>
</organism>
<feature type="domain" description="Doubled CXXCH motif" evidence="3">
    <location>
        <begin position="383"/>
        <end position="417"/>
    </location>
</feature>
<dbReference type="eggNOG" id="COG3303">
    <property type="taxonomic scope" value="Bacteria"/>
</dbReference>
<dbReference type="InterPro" id="IPR036280">
    <property type="entry name" value="Multihaem_cyt_sf"/>
</dbReference>
<dbReference type="KEGG" id="ica:Intca_1877"/>
<reference evidence="4 5" key="1">
    <citation type="journal article" date="2010" name="Stand. Genomic Sci.">
        <title>Complete genome sequence of Intrasporangium calvum type strain (7 KIP).</title>
        <authorList>
            <person name="Del Rio T.G."/>
            <person name="Chertkov O."/>
            <person name="Yasawong M."/>
            <person name="Lucas S."/>
            <person name="Deshpande S."/>
            <person name="Cheng J.F."/>
            <person name="Detter C."/>
            <person name="Tapia R."/>
            <person name="Han C."/>
            <person name="Goodwin L."/>
            <person name="Pitluck S."/>
            <person name="Liolios K."/>
            <person name="Ivanova N."/>
            <person name="Mavromatis K."/>
            <person name="Pati A."/>
            <person name="Chen A."/>
            <person name="Palaniappan K."/>
            <person name="Land M."/>
            <person name="Hauser L."/>
            <person name="Chang Y.J."/>
            <person name="Jeffries C.D."/>
            <person name="Rohde M."/>
            <person name="Pukall R."/>
            <person name="Sikorski J."/>
            <person name="Goker M."/>
            <person name="Woyke T."/>
            <person name="Bristow J."/>
            <person name="Eisen J.A."/>
            <person name="Markowitz V."/>
            <person name="Hugenholtz P."/>
            <person name="Kyrpides N.C."/>
            <person name="Klenk H.P."/>
            <person name="Lapidus A."/>
        </authorList>
    </citation>
    <scope>NUCLEOTIDE SEQUENCE [LARGE SCALE GENOMIC DNA]</scope>
    <source>
        <strain evidence="5">ATCC 23552 / DSM 43043 / JCM 3097 / NBRC 12989 / 7 KIP</strain>
    </source>
</reference>
<evidence type="ECO:0000256" key="2">
    <source>
        <dbReference type="SAM" id="SignalP"/>
    </source>
</evidence>
<evidence type="ECO:0000313" key="4">
    <source>
        <dbReference type="EMBL" id="ADU48388.1"/>
    </source>
</evidence>
<dbReference type="InterPro" id="IPR010177">
    <property type="entry name" value="Paired_CXXCH_1"/>
</dbReference>
<accession>E6SBA0</accession>
<name>E6SBA0_INTC7</name>
<feature type="signal peptide" evidence="2">
    <location>
        <begin position="1"/>
        <end position="40"/>
    </location>
</feature>
<dbReference type="AlphaFoldDB" id="E6SBA0"/>
<evidence type="ECO:0000313" key="5">
    <source>
        <dbReference type="Proteomes" id="UP000008914"/>
    </source>
</evidence>
<gene>
    <name evidence="4" type="ordered locus">Intca_1877</name>
</gene>
<proteinExistence type="predicted"/>
<feature type="compositionally biased region" description="Low complexity" evidence="1">
    <location>
        <begin position="44"/>
        <end position="69"/>
    </location>
</feature>
<evidence type="ECO:0000256" key="1">
    <source>
        <dbReference type="SAM" id="MobiDB-lite"/>
    </source>
</evidence>
<dbReference type="NCBIfam" id="TIGR01905">
    <property type="entry name" value="paired_CXXCH_1"/>
    <property type="match status" value="1"/>
</dbReference>
<feature type="compositionally biased region" description="Low complexity" evidence="1">
    <location>
        <begin position="77"/>
        <end position="111"/>
    </location>
</feature>
<protein>
    <submittedName>
        <fullName evidence="4">Cytochrome C family protein</fullName>
    </submittedName>
</protein>
<keyword evidence="2" id="KW-0732">Signal</keyword>
<dbReference type="EMBL" id="CP002343">
    <property type="protein sequence ID" value="ADU48388.1"/>
    <property type="molecule type" value="Genomic_DNA"/>
</dbReference>
<feature type="region of interest" description="Disordered" evidence="1">
    <location>
        <begin position="44"/>
        <end position="111"/>
    </location>
</feature>
<dbReference type="OrthoDB" id="5428211at2"/>
<sequence length="789" mass="80254">MTRNRTTPPRHTRLGGWPAAVAMVPLLALALTATPAVGLAAEDLPTPTATTTSSPSPTPTPTSSATETPTAPPTAEPSPTTSGTTPGTEAAATTAPATDPSTEPSATSSTDLTAASTDLLSLPVPGLSGGAAALALLGDPGVTPRYLPAGAPAAGLGPFQSVRLVAPLLNGGPDPVTVTPQLEFRVAGTGDFQVVPEAATPGVPLHSAEEWVATETGSAPAPRSTPIPADSLHVTIPDGLTAVAGQRSSGINPVTPYFLPPGTATEQEFTVTLSIDAGYGTSYELRVTDDGSAIPLLEPATVTVGAAPATLASPGQQDGEQVSGLPEAQATAYALVGAPEADATKTSYPLYTALAGPDVATDAVITVGPNGPGTIHNPGASTTSGQCGVCHQTHSAKSQNLVKKSSETDQCYTCHAGGTGGADVQAQYALGQPANDPTTRSYWSHDTTDPGDHTLDSKNEFAGALSRHSQCSDCHDPHGATTSKSTMTATGWTAPGGFTKVGGVAVTNGAAGTAPTYTWLDGMVQPVTAEYQLCLKCHSGFTTLPEDVAGKPSQSFTDLAVDFNPANGSYHPIEAPGRNQTQKLADSLAGPSPYKLWNFTTNDTVRCVSCHASNTTGTSADPAENGPDATLTVHASTNRGILIRPYENRVLSKAGQYYDAKGFALCLACHMETPYLNRVRPAAAEGTNFVFHGLHVSGITTKGSGGLDIDTPGAGQGNARCAECHFSSHGTTQLPDGQQVAGDRLIGFPPNVLPSKAMGGVPTFKKTATGGTCTLTCHGKDHQGATYSN</sequence>
<evidence type="ECO:0000259" key="3">
    <source>
        <dbReference type="Pfam" id="PF09699"/>
    </source>
</evidence>
<feature type="chain" id="PRO_5003210992" evidence="2">
    <location>
        <begin position="41"/>
        <end position="789"/>
    </location>
</feature>
<dbReference type="SUPFAM" id="SSF48695">
    <property type="entry name" value="Multiheme cytochromes"/>
    <property type="match status" value="1"/>
</dbReference>
<dbReference type="STRING" id="710696.Intca_1877"/>
<dbReference type="HOGENOM" id="CLU_355551_0_0_11"/>